<dbReference type="Proteomes" id="UP001366166">
    <property type="component" value="Chromosome"/>
</dbReference>
<sequence length="219" mass="24378">MTKPEANRQPQLNPEFVQQIDGKDFVTYQGLLDLAHQKGLISIVTEVLQYPNKDNEHLAVVQAVVESKDGERFSDVGDANPQNCNSRVSKHLLRMASTRAKARALRDLTNIGLTALEELADLGEVAGDPEPRQQNARQQPIQPQTKPKPAPKRPATTPARQPTQKLSEAQHRAIINLAQRRKLDEQELEQLCREIHGVKVEALNSADASAFIRHLQQAA</sequence>
<proteinExistence type="predicted"/>
<evidence type="ECO:0000256" key="1">
    <source>
        <dbReference type="SAM" id="MobiDB-lite"/>
    </source>
</evidence>
<dbReference type="EMBL" id="AP028679">
    <property type="protein sequence ID" value="BEQ16190.1"/>
    <property type="molecule type" value="Genomic_DNA"/>
</dbReference>
<gene>
    <name evidence="2" type="ORF">FAK_32560</name>
</gene>
<dbReference type="RefSeq" id="WP_338601677.1">
    <property type="nucleotide sequence ID" value="NZ_AP028679.1"/>
</dbReference>
<feature type="region of interest" description="Disordered" evidence="1">
    <location>
        <begin position="126"/>
        <end position="168"/>
    </location>
</feature>
<keyword evidence="3" id="KW-1185">Reference proteome</keyword>
<accession>A0AAU9EJL6</accession>
<dbReference type="AlphaFoldDB" id="A0AAU9EJL6"/>
<name>A0AAU9EJL6_9BACT</name>
<organism evidence="2 3">
    <name type="scientific">Desulfoferula mesophila</name>
    <dbReference type="NCBI Taxonomy" id="3058419"/>
    <lineage>
        <taxon>Bacteria</taxon>
        <taxon>Pseudomonadati</taxon>
        <taxon>Thermodesulfobacteriota</taxon>
        <taxon>Desulfarculia</taxon>
        <taxon>Desulfarculales</taxon>
        <taxon>Desulfarculaceae</taxon>
        <taxon>Desulfoferula</taxon>
    </lineage>
</organism>
<feature type="compositionally biased region" description="Low complexity" evidence="1">
    <location>
        <begin position="132"/>
        <end position="165"/>
    </location>
</feature>
<reference evidence="3" key="1">
    <citation type="journal article" date="2023" name="Arch. Microbiol.">
        <title>Desulfoferula mesophilus gen. nov. sp. nov., a mesophilic sulfate-reducing bacterium isolated from a brackish lake sediment.</title>
        <authorList>
            <person name="Watanabe T."/>
            <person name="Yabe T."/>
            <person name="Tsuji J.M."/>
            <person name="Fukui M."/>
        </authorList>
    </citation>
    <scope>NUCLEOTIDE SEQUENCE [LARGE SCALE GENOMIC DNA]</scope>
    <source>
        <strain evidence="3">12FAK</strain>
    </source>
</reference>
<evidence type="ECO:0000313" key="2">
    <source>
        <dbReference type="EMBL" id="BEQ16190.1"/>
    </source>
</evidence>
<protein>
    <submittedName>
        <fullName evidence="2">Uncharacterized protein</fullName>
    </submittedName>
</protein>
<dbReference type="KEGG" id="dmp:FAK_32560"/>
<evidence type="ECO:0000313" key="3">
    <source>
        <dbReference type="Proteomes" id="UP001366166"/>
    </source>
</evidence>